<dbReference type="Proteomes" id="UP001433508">
    <property type="component" value="Unassembled WGS sequence"/>
</dbReference>
<sequence>MPLVELVTGATAQSTISGRKNFPKREGDSSSIQRAINRRLADLERENYNDSVKIEVPKAEGSRSSGKSPAVRRILVSKKTLSNLFDDDETGTSEFYSAAVERSRYPMRHLCSVCGYWGAITCIRCGARYCSLACEDTHRETRCLKVYA</sequence>
<proteinExistence type="predicted"/>
<keyword evidence="2" id="KW-1185">Reference proteome</keyword>
<gene>
    <name evidence="1" type="ORF">V1525DRAFT_369728</name>
</gene>
<name>A0ACC3T9K9_LIPKO</name>
<evidence type="ECO:0000313" key="2">
    <source>
        <dbReference type="Proteomes" id="UP001433508"/>
    </source>
</evidence>
<dbReference type="EMBL" id="MU971338">
    <property type="protein sequence ID" value="KAK9240633.1"/>
    <property type="molecule type" value="Genomic_DNA"/>
</dbReference>
<reference evidence="2" key="1">
    <citation type="journal article" date="2024" name="Front. Bioeng. Biotechnol.">
        <title>Genome-scale model development and genomic sequencing of the oleaginous clade Lipomyces.</title>
        <authorList>
            <person name="Czajka J.J."/>
            <person name="Han Y."/>
            <person name="Kim J."/>
            <person name="Mondo S.J."/>
            <person name="Hofstad B.A."/>
            <person name="Robles A."/>
            <person name="Haridas S."/>
            <person name="Riley R."/>
            <person name="LaButti K."/>
            <person name="Pangilinan J."/>
            <person name="Andreopoulos W."/>
            <person name="Lipzen A."/>
            <person name="Yan J."/>
            <person name="Wang M."/>
            <person name="Ng V."/>
            <person name="Grigoriev I.V."/>
            <person name="Spatafora J.W."/>
            <person name="Magnuson J.K."/>
            <person name="Baker S.E."/>
            <person name="Pomraning K.R."/>
        </authorList>
    </citation>
    <scope>NUCLEOTIDE SEQUENCE [LARGE SCALE GENOMIC DNA]</scope>
    <source>
        <strain evidence="2">CBS 7786</strain>
    </source>
</reference>
<organism evidence="1 2">
    <name type="scientific">Lipomyces kononenkoae</name>
    <name type="common">Yeast</name>
    <dbReference type="NCBI Taxonomy" id="34357"/>
    <lineage>
        <taxon>Eukaryota</taxon>
        <taxon>Fungi</taxon>
        <taxon>Dikarya</taxon>
        <taxon>Ascomycota</taxon>
        <taxon>Saccharomycotina</taxon>
        <taxon>Lipomycetes</taxon>
        <taxon>Lipomycetales</taxon>
        <taxon>Lipomycetaceae</taxon>
        <taxon>Lipomyces</taxon>
    </lineage>
</organism>
<comment type="caution">
    <text evidence="1">The sequence shown here is derived from an EMBL/GenBank/DDBJ whole genome shotgun (WGS) entry which is preliminary data.</text>
</comment>
<evidence type="ECO:0000313" key="1">
    <source>
        <dbReference type="EMBL" id="KAK9240633.1"/>
    </source>
</evidence>
<protein>
    <submittedName>
        <fullName evidence="1">Uncharacterized protein</fullName>
    </submittedName>
</protein>
<accession>A0ACC3T9K9</accession>